<reference evidence="8 9" key="1">
    <citation type="submission" date="2019-07" db="EMBL/GenBank/DDBJ databases">
        <title>Whole genome shotgun sequence of Skermanella aerolata NBRC 106429.</title>
        <authorList>
            <person name="Hosoyama A."/>
            <person name="Uohara A."/>
            <person name="Ohji S."/>
            <person name="Ichikawa N."/>
        </authorList>
    </citation>
    <scope>NUCLEOTIDE SEQUENCE [LARGE SCALE GENOMIC DNA]</scope>
    <source>
        <strain evidence="8 9">NBRC 106429</strain>
    </source>
</reference>
<keyword evidence="5" id="KW-0418">Kinase</keyword>
<evidence type="ECO:0000256" key="3">
    <source>
        <dbReference type="ARBA" id="ARBA00022679"/>
    </source>
</evidence>
<keyword evidence="9" id="KW-1185">Reference proteome</keyword>
<proteinExistence type="predicted"/>
<evidence type="ECO:0000313" key="9">
    <source>
        <dbReference type="Proteomes" id="UP000321523"/>
    </source>
</evidence>
<dbReference type="GO" id="GO:0005524">
    <property type="term" value="F:ATP binding"/>
    <property type="evidence" value="ECO:0007669"/>
    <property type="project" value="InterPro"/>
</dbReference>
<evidence type="ECO:0000256" key="5">
    <source>
        <dbReference type="ARBA" id="ARBA00022777"/>
    </source>
</evidence>
<organism evidence="8 9">
    <name type="scientific">Skermanella aerolata</name>
    <dbReference type="NCBI Taxonomy" id="393310"/>
    <lineage>
        <taxon>Bacteria</taxon>
        <taxon>Pseudomonadati</taxon>
        <taxon>Pseudomonadota</taxon>
        <taxon>Alphaproteobacteria</taxon>
        <taxon>Rhodospirillales</taxon>
        <taxon>Azospirillaceae</taxon>
        <taxon>Skermanella</taxon>
    </lineage>
</organism>
<dbReference type="Pfam" id="PF06745">
    <property type="entry name" value="ATPase"/>
    <property type="match status" value="2"/>
</dbReference>
<evidence type="ECO:0000256" key="4">
    <source>
        <dbReference type="ARBA" id="ARBA00022737"/>
    </source>
</evidence>
<dbReference type="PANTHER" id="PTHR42926:SF1">
    <property type="entry name" value="CIRCADIAN CLOCK OSCILLATOR PROTEIN KAIC 1"/>
    <property type="match status" value="1"/>
</dbReference>
<dbReference type="PANTHER" id="PTHR42926">
    <property type="match status" value="1"/>
</dbReference>
<dbReference type="CDD" id="cd01124">
    <property type="entry name" value="KaiC-like"/>
    <property type="match status" value="1"/>
</dbReference>
<dbReference type="InterPro" id="IPR014774">
    <property type="entry name" value="KaiC-like_dom"/>
</dbReference>
<comment type="caution">
    <text evidence="8">The sequence shown here is derived from an EMBL/GenBank/DDBJ whole genome shotgun (WGS) entry which is preliminary data.</text>
</comment>
<feature type="domain" description="KaiC" evidence="7">
    <location>
        <begin position="1"/>
        <end position="227"/>
    </location>
</feature>
<evidence type="ECO:0000259" key="7">
    <source>
        <dbReference type="PROSITE" id="PS51146"/>
    </source>
</evidence>
<gene>
    <name evidence="8" type="ORF">SAE02_76520</name>
</gene>
<dbReference type="Gene3D" id="3.40.50.300">
    <property type="entry name" value="P-loop containing nucleotide triphosphate hydrolases"/>
    <property type="match status" value="2"/>
</dbReference>
<evidence type="ECO:0000256" key="1">
    <source>
        <dbReference type="ARBA" id="ARBA00012513"/>
    </source>
</evidence>
<feature type="domain" description="KaiC" evidence="7">
    <location>
        <begin position="233"/>
        <end position="476"/>
    </location>
</feature>
<dbReference type="EC" id="2.7.11.1" evidence="1"/>
<dbReference type="InterPro" id="IPR027417">
    <property type="entry name" value="P-loop_NTPase"/>
</dbReference>
<dbReference type="EMBL" id="BJYZ01000093">
    <property type="protein sequence ID" value="GEO43504.1"/>
    <property type="molecule type" value="Genomic_DNA"/>
</dbReference>
<keyword evidence="3" id="KW-0808">Transferase</keyword>
<dbReference type="AlphaFoldDB" id="A0A512E441"/>
<dbReference type="GO" id="GO:0004674">
    <property type="term" value="F:protein serine/threonine kinase activity"/>
    <property type="evidence" value="ECO:0007669"/>
    <property type="project" value="UniProtKB-EC"/>
</dbReference>
<dbReference type="Proteomes" id="UP000321523">
    <property type="component" value="Unassembled WGS sequence"/>
</dbReference>
<evidence type="ECO:0000256" key="2">
    <source>
        <dbReference type="ARBA" id="ARBA00022553"/>
    </source>
</evidence>
<dbReference type="PIRSF" id="PIRSF039117">
    <property type="entry name" value="KaiC"/>
    <property type="match status" value="1"/>
</dbReference>
<name>A0A512E441_9PROT</name>
<accession>A0A512E441</accession>
<evidence type="ECO:0000256" key="6">
    <source>
        <dbReference type="ARBA" id="ARBA00022801"/>
    </source>
</evidence>
<dbReference type="GO" id="GO:0016787">
    <property type="term" value="F:hydrolase activity"/>
    <property type="evidence" value="ECO:0007669"/>
    <property type="project" value="UniProtKB-KW"/>
</dbReference>
<dbReference type="InterPro" id="IPR030665">
    <property type="entry name" value="KaiC"/>
</dbReference>
<keyword evidence="4" id="KW-0677">Repeat</keyword>
<dbReference type="SUPFAM" id="SSF52540">
    <property type="entry name" value="P-loop containing nucleoside triphosphate hydrolases"/>
    <property type="match status" value="2"/>
</dbReference>
<dbReference type="InterPro" id="IPR010624">
    <property type="entry name" value="KaiC_dom"/>
</dbReference>
<dbReference type="PROSITE" id="PS51146">
    <property type="entry name" value="KAIC"/>
    <property type="match status" value="2"/>
</dbReference>
<evidence type="ECO:0000313" key="8">
    <source>
        <dbReference type="EMBL" id="GEO43504.1"/>
    </source>
</evidence>
<dbReference type="RefSeq" id="WP_211099488.1">
    <property type="nucleotide sequence ID" value="NZ_BJYZ01000093.1"/>
</dbReference>
<keyword evidence="6" id="KW-0378">Hydrolase</keyword>
<dbReference type="InterPro" id="IPR051347">
    <property type="entry name" value="Circadian_clock_KaiC-rel"/>
</dbReference>
<keyword evidence="2" id="KW-0597">Phosphoprotein</keyword>
<sequence length="476" mass="51254">MTTGVDGLDTVLGGGLLEGRAYIIQGQPGAGKTILANQICFHHAAAGGKALYVTLLAESHARMIENLSSLEFLEPSLVPDGVYYISGQPALKEGLDSLVRLLRGEIRRHGTTLMVLDGLLNVREAARSGLDFREFMQNLQGQADFAGCSVLMLTSTGLPMASPEHTMVDGVIELTDDLSGVRTTRHLMVTKHRGGPHLRGLHQFDIVERGVAVYPRLEARYGQPSRGDTAGTERMSSGIETLDAVLGGGLPAPSMTLVLGASGTGKTTTGLHFLARSSPMEPGLYFGFYETPPRLLSKAAAVGIDLGALVDQGAVEILWQAPTENLLDGLGHHLLEAVDRRGVRRLVIDSIGGFERAAEHPRRLLAFLTALTNELRVRGVTTVASWELRQMLGSSIEAPAVEISSLVENMVALRFVELQARVRRILAVMKIRDGAYDSQLREFEITDRGIELASAPDGAEALLGGFAHKRDEQASR</sequence>
<protein>
    <recommendedName>
        <fullName evidence="1">non-specific serine/threonine protein kinase</fullName>
        <ecNumber evidence="1">2.7.11.1</ecNumber>
    </recommendedName>
</protein>